<keyword evidence="2" id="KW-0732">Signal</keyword>
<gene>
    <name evidence="7" type="ORF">ACFSFX_14755</name>
</gene>
<keyword evidence="3" id="KW-0574">Periplasm</keyword>
<dbReference type="RefSeq" id="WP_343881069.1">
    <property type="nucleotide sequence ID" value="NZ_BAAAIJ010000051.1"/>
</dbReference>
<accession>A0ABW4QAW0</accession>
<feature type="domain" description="Heparinase II/III-like C-terminal" evidence="5">
    <location>
        <begin position="661"/>
        <end position="894"/>
    </location>
</feature>
<name>A0ABW4QAW0_9MICC</name>
<dbReference type="SUPFAM" id="SSF48230">
    <property type="entry name" value="Chondroitin AC/alginate lyase"/>
    <property type="match status" value="1"/>
</dbReference>
<dbReference type="InterPro" id="IPR012480">
    <property type="entry name" value="Hepar_II_III_C"/>
</dbReference>
<evidence type="ECO:0000313" key="7">
    <source>
        <dbReference type="EMBL" id="MFD1847848.1"/>
    </source>
</evidence>
<dbReference type="InterPro" id="IPR008929">
    <property type="entry name" value="Chondroitin_lyas"/>
</dbReference>
<evidence type="ECO:0000256" key="4">
    <source>
        <dbReference type="ARBA" id="ARBA00023239"/>
    </source>
</evidence>
<evidence type="ECO:0000313" key="8">
    <source>
        <dbReference type="Proteomes" id="UP001597307"/>
    </source>
</evidence>
<evidence type="ECO:0000256" key="1">
    <source>
        <dbReference type="ARBA" id="ARBA00004418"/>
    </source>
</evidence>
<evidence type="ECO:0000259" key="6">
    <source>
        <dbReference type="Pfam" id="PF16889"/>
    </source>
</evidence>
<dbReference type="InterPro" id="IPR031680">
    <property type="entry name" value="Hepar_II_III_N"/>
</dbReference>
<comment type="caution">
    <text evidence="7">The sequence shown here is derived from an EMBL/GenBank/DDBJ whole genome shotgun (WGS) entry which is preliminary data.</text>
</comment>
<keyword evidence="8" id="KW-1185">Reference proteome</keyword>
<organism evidence="7 8">
    <name type="scientific">Arthrobacter flavus</name>
    <dbReference type="NCBI Taxonomy" id="95172"/>
    <lineage>
        <taxon>Bacteria</taxon>
        <taxon>Bacillati</taxon>
        <taxon>Actinomycetota</taxon>
        <taxon>Actinomycetes</taxon>
        <taxon>Micrococcales</taxon>
        <taxon>Micrococcaceae</taxon>
        <taxon>Arthrobacter</taxon>
    </lineage>
</organism>
<dbReference type="Gene3D" id="2.70.98.70">
    <property type="match status" value="1"/>
</dbReference>
<sequence>MNIHSLRAILDEEHAQLFDRMQRLGREQKGVLSEDELRDSVDDACLMPAFLAHVGEPRSYSLTSWRILFRLLRKSGHLKMAEAAINVISDLSEKQTDLQALAAIRKDVEVLRGSRDHQARGLASTRAPRLSSRVVYVQQRHRSDTDLAEIRDKSRMYQELGYDLDLFSVCNEDTIGDDNSSSPIQKVPGIEGPEAIGGGNSELFHRVFEYLQETRPCLVEVDADLYSANAVIRAAAHAGTKVLWIVPEPDREPRPRRSESMRSTACYQHPPDLIEWKRSIQSETIGLSDFVLVPSLKWVEDLNPLAGPLGKFIATNDINGEGSLGLYADILGAVEGNKKKERSTHPSVTRVTESQISDWTSWLRENPAHGVAEWFYSKGQSSGEIRDVGWKFEEFPPIELSPATDWMNVATENRTWAFTLHTWEFLDPVIREYISTGDQSLLRWALEIVASWKNDAIFSVAASSMAWYDMALALRSPRLVGLLHLAVQAEVESQLLKGIFELVLAHQDAHEAEESFVSRNNHGFYAALGQTVLAQSTMCVPNMDRLLIQAEGRMRIMAEQQFHGDGGHVEHSPDYHRMLLGSFQQAIDQGVIRDSEVAHRIKKASEALGWFVQPNGRMLQFGDSPGRNMLARKSKALDMSTRFITTDGLEGSPSSEELYVLKETGYAICRTPAPLKTSELSEGSYLALAAGFHSRAHKHCDDLSLVWWDEGLEILVDGGRYGYGPQLPSSSPLRAQGYYYADPKRQFVESVWAHNTVAIDGKNHDRRRSPYGSGLISAETDNGVFRILAEVPQTGWRHTRELLYEPGKRLSVKDTIVADDDELHDYSVHFNVNGDLNVVESGSNSFAIDLGGREIAKMKSSATEVGRRILRGSEKPLIGWRSVVDRSLEPTWFLSFTGTFSGTLTHESTFDLVNA</sequence>
<keyword evidence="4" id="KW-0456">Lyase</keyword>
<dbReference type="Pfam" id="PF16889">
    <property type="entry name" value="Hepar_II_III_N"/>
    <property type="match status" value="1"/>
</dbReference>
<dbReference type="Pfam" id="PF07940">
    <property type="entry name" value="Hepar_II_III_C"/>
    <property type="match status" value="1"/>
</dbReference>
<dbReference type="Gene3D" id="1.50.10.100">
    <property type="entry name" value="Chondroitin AC/alginate lyase"/>
    <property type="match status" value="1"/>
</dbReference>
<dbReference type="Proteomes" id="UP001597307">
    <property type="component" value="Unassembled WGS sequence"/>
</dbReference>
<comment type="subcellular location">
    <subcellularLocation>
        <location evidence="1">Periplasm</location>
    </subcellularLocation>
</comment>
<feature type="domain" description="Heparin-sulfate lyase N-terminal" evidence="6">
    <location>
        <begin position="395"/>
        <end position="626"/>
    </location>
</feature>
<evidence type="ECO:0000256" key="2">
    <source>
        <dbReference type="ARBA" id="ARBA00022729"/>
    </source>
</evidence>
<proteinExistence type="predicted"/>
<dbReference type="PANTHER" id="PTHR39210:SF1">
    <property type="entry name" value="HEPARIN-SULFATE LYASE"/>
    <property type="match status" value="1"/>
</dbReference>
<evidence type="ECO:0000259" key="5">
    <source>
        <dbReference type="Pfam" id="PF07940"/>
    </source>
</evidence>
<dbReference type="EMBL" id="JBHUGA010000060">
    <property type="protein sequence ID" value="MFD1847848.1"/>
    <property type="molecule type" value="Genomic_DNA"/>
</dbReference>
<evidence type="ECO:0000256" key="3">
    <source>
        <dbReference type="ARBA" id="ARBA00022764"/>
    </source>
</evidence>
<protein>
    <submittedName>
        <fullName evidence="7">Heparinase II/III family protein</fullName>
    </submittedName>
</protein>
<dbReference type="PANTHER" id="PTHR39210">
    <property type="entry name" value="HEPARIN-SULFATE LYASE"/>
    <property type="match status" value="1"/>
</dbReference>
<reference evidence="8" key="1">
    <citation type="journal article" date="2019" name="Int. J. Syst. Evol. Microbiol.">
        <title>The Global Catalogue of Microorganisms (GCM) 10K type strain sequencing project: providing services to taxonomists for standard genome sequencing and annotation.</title>
        <authorList>
            <consortium name="The Broad Institute Genomics Platform"/>
            <consortium name="The Broad Institute Genome Sequencing Center for Infectious Disease"/>
            <person name="Wu L."/>
            <person name="Ma J."/>
        </authorList>
    </citation>
    <scope>NUCLEOTIDE SEQUENCE [LARGE SCALE GENOMIC DNA]</scope>
    <source>
        <strain evidence="8">JCM 11496</strain>
    </source>
</reference>